<reference evidence="3 4" key="1">
    <citation type="journal article" date="2019" name="Int. J. Syst. Evol. Microbiol.">
        <title>The Global Catalogue of Microorganisms (GCM) 10K type strain sequencing project: providing services to taxonomists for standard genome sequencing and annotation.</title>
        <authorList>
            <consortium name="The Broad Institute Genomics Platform"/>
            <consortium name="The Broad Institute Genome Sequencing Center for Infectious Disease"/>
            <person name="Wu L."/>
            <person name="Ma J."/>
        </authorList>
    </citation>
    <scope>NUCLEOTIDE SEQUENCE [LARGE SCALE GENOMIC DNA]</scope>
    <source>
        <strain evidence="3 4">JCM 4542</strain>
    </source>
</reference>
<evidence type="ECO:0000313" key="3">
    <source>
        <dbReference type="EMBL" id="GAA2720439.1"/>
    </source>
</evidence>
<dbReference type="Pfam" id="PF21992">
    <property type="entry name" value="DUF6927"/>
    <property type="match status" value="1"/>
</dbReference>
<evidence type="ECO:0000259" key="2">
    <source>
        <dbReference type="Pfam" id="PF21992"/>
    </source>
</evidence>
<evidence type="ECO:0000313" key="4">
    <source>
        <dbReference type="Proteomes" id="UP001500886"/>
    </source>
</evidence>
<dbReference type="Proteomes" id="UP001500886">
    <property type="component" value="Unassembled WGS sequence"/>
</dbReference>
<name>A0ABN3TYK4_9ACTN</name>
<proteinExistence type="predicted"/>
<gene>
    <name evidence="3" type="ORF">GCM10010315_40860</name>
</gene>
<sequence>MSAIRCGHRESASRARPDSPSALLRPLPATFPRCARGRSTEPAPDPRGPAMGWTSYQRDKNAETNEVHFAKKLDDSYKIIAHGTVEGVFYAAVRDQTTSEVTAFIALTRWTNDPDCNFSYKDLGENCGPGDHKAPKAVLNALTPTTNEYALAWRAQCRAHHAQRDFLRQRLKPGSQVRLTHTLTFTNGTRSDTFTYARGDRAPWLPDPRPQPLPRSELA</sequence>
<feature type="region of interest" description="Disordered" evidence="1">
    <location>
        <begin position="1"/>
        <end position="54"/>
    </location>
</feature>
<feature type="compositionally biased region" description="Basic and acidic residues" evidence="1">
    <location>
        <begin position="7"/>
        <end position="17"/>
    </location>
</feature>
<keyword evidence="4" id="KW-1185">Reference proteome</keyword>
<dbReference type="InterPro" id="IPR053845">
    <property type="entry name" value="DUF6927"/>
</dbReference>
<evidence type="ECO:0000256" key="1">
    <source>
        <dbReference type="SAM" id="MobiDB-lite"/>
    </source>
</evidence>
<accession>A0ABN3TYK4</accession>
<feature type="domain" description="DUF6927" evidence="2">
    <location>
        <begin position="144"/>
        <end position="201"/>
    </location>
</feature>
<comment type="caution">
    <text evidence="3">The sequence shown here is derived from an EMBL/GenBank/DDBJ whole genome shotgun (WGS) entry which is preliminary data.</text>
</comment>
<feature type="region of interest" description="Disordered" evidence="1">
    <location>
        <begin position="196"/>
        <end position="219"/>
    </location>
</feature>
<dbReference type="EMBL" id="BAAASL010000015">
    <property type="protein sequence ID" value="GAA2720439.1"/>
    <property type="molecule type" value="Genomic_DNA"/>
</dbReference>
<protein>
    <recommendedName>
        <fullName evidence="2">DUF6927 domain-containing protein</fullName>
    </recommendedName>
</protein>
<organism evidence="3 4">
    <name type="scientific">Streptomyces luteosporeus</name>
    <dbReference type="NCBI Taxonomy" id="173856"/>
    <lineage>
        <taxon>Bacteria</taxon>
        <taxon>Bacillati</taxon>
        <taxon>Actinomycetota</taxon>
        <taxon>Actinomycetes</taxon>
        <taxon>Kitasatosporales</taxon>
        <taxon>Streptomycetaceae</taxon>
        <taxon>Streptomyces</taxon>
    </lineage>
</organism>